<accession>A0A9P4WUC3</accession>
<dbReference type="Proteomes" id="UP000758155">
    <property type="component" value="Unassembled WGS sequence"/>
</dbReference>
<keyword evidence="1" id="KW-0812">Transmembrane</keyword>
<evidence type="ECO:0000256" key="1">
    <source>
        <dbReference type="SAM" id="Phobius"/>
    </source>
</evidence>
<name>A0A9P4WUC3_9PLEO</name>
<organism evidence="2 3">
    <name type="scientific">Didymella heteroderae</name>
    <dbReference type="NCBI Taxonomy" id="1769908"/>
    <lineage>
        <taxon>Eukaryota</taxon>
        <taxon>Fungi</taxon>
        <taxon>Dikarya</taxon>
        <taxon>Ascomycota</taxon>
        <taxon>Pezizomycotina</taxon>
        <taxon>Dothideomycetes</taxon>
        <taxon>Pleosporomycetidae</taxon>
        <taxon>Pleosporales</taxon>
        <taxon>Pleosporineae</taxon>
        <taxon>Didymellaceae</taxon>
        <taxon>Didymella</taxon>
    </lineage>
</organism>
<protein>
    <submittedName>
        <fullName evidence="2">Uncharacterized protein</fullName>
    </submittedName>
</protein>
<comment type="caution">
    <text evidence="2">The sequence shown here is derived from an EMBL/GenBank/DDBJ whole genome shotgun (WGS) entry which is preliminary data.</text>
</comment>
<dbReference type="AlphaFoldDB" id="A0A9P4WUC3"/>
<dbReference type="OrthoDB" id="3782542at2759"/>
<evidence type="ECO:0000313" key="2">
    <source>
        <dbReference type="EMBL" id="KAF3041608.1"/>
    </source>
</evidence>
<proteinExistence type="predicted"/>
<keyword evidence="1" id="KW-1133">Transmembrane helix</keyword>
<gene>
    <name evidence="2" type="ORF">E8E12_009674</name>
</gene>
<keyword evidence="3" id="KW-1185">Reference proteome</keyword>
<reference evidence="2" key="1">
    <citation type="submission" date="2019-04" db="EMBL/GenBank/DDBJ databases">
        <title>Sequencing of skin fungus with MAO and IRED activity.</title>
        <authorList>
            <person name="Marsaioli A.J."/>
            <person name="Bonatto J.M.C."/>
            <person name="Reis Junior O."/>
        </authorList>
    </citation>
    <scope>NUCLEOTIDE SEQUENCE</scope>
    <source>
        <strain evidence="2">28M1</strain>
    </source>
</reference>
<dbReference type="EMBL" id="SWKV01000020">
    <property type="protein sequence ID" value="KAF3041608.1"/>
    <property type="molecule type" value="Genomic_DNA"/>
</dbReference>
<sequence>MGFFLPFVLAVAVFWLIIGIYLAKFLAQKYKGKPWNSRNIDSQYIYGNALQNDQSARVHSGGYGIGGQPGGFNRGYGRETISMGQFGQGRMKGM</sequence>
<evidence type="ECO:0000313" key="3">
    <source>
        <dbReference type="Proteomes" id="UP000758155"/>
    </source>
</evidence>
<keyword evidence="1" id="KW-0472">Membrane</keyword>
<feature type="transmembrane region" description="Helical" evidence="1">
    <location>
        <begin position="6"/>
        <end position="27"/>
    </location>
</feature>